<proteinExistence type="predicted"/>
<organism evidence="3 4">
    <name type="scientific">Desmophyllum pertusum</name>
    <dbReference type="NCBI Taxonomy" id="174260"/>
    <lineage>
        <taxon>Eukaryota</taxon>
        <taxon>Metazoa</taxon>
        <taxon>Cnidaria</taxon>
        <taxon>Anthozoa</taxon>
        <taxon>Hexacorallia</taxon>
        <taxon>Scleractinia</taxon>
        <taxon>Caryophylliina</taxon>
        <taxon>Caryophylliidae</taxon>
        <taxon>Desmophyllum</taxon>
    </lineage>
</organism>
<dbReference type="PANTHER" id="PTHR10824:SF4">
    <property type="entry name" value="ACYL-COENZYME A THIOESTERASE 1-LIKE"/>
    <property type="match status" value="1"/>
</dbReference>
<dbReference type="AlphaFoldDB" id="A0A9W9ZMA1"/>
<dbReference type="PANTHER" id="PTHR10824">
    <property type="entry name" value="ACYL-COENZYME A THIOESTERASE-RELATED"/>
    <property type="match status" value="1"/>
</dbReference>
<evidence type="ECO:0000256" key="1">
    <source>
        <dbReference type="SAM" id="Phobius"/>
    </source>
</evidence>
<sequence length="234" mass="26269">MMIYQSLHHLWTWSTLRRLLIGSAVILKSCHMVLAFMPYATASWIALLMASLKMSAVKAVVAISPVINAFPVPFRYKGKISEILPFENSKKIYTEEGCIWRYAIPSVDNVTPLVSKYSPVVPVEDISCPVLLVHGTGDLNVNSDFATDLILNRLKNQGREHLCSILRYPEAGHLIEPPYTPLCYACFPGNAFKWSGDKYIVMGGEMNAHARAQEDAWPKILSFLQRNLQCSSHL</sequence>
<reference evidence="3" key="1">
    <citation type="submission" date="2023-01" db="EMBL/GenBank/DDBJ databases">
        <title>Genome assembly of the deep-sea coral Lophelia pertusa.</title>
        <authorList>
            <person name="Herrera S."/>
            <person name="Cordes E."/>
        </authorList>
    </citation>
    <scope>NUCLEOTIDE SEQUENCE</scope>
    <source>
        <strain evidence="3">USNM1676648</strain>
        <tissue evidence="3">Polyp</tissue>
    </source>
</reference>
<dbReference type="EMBL" id="MU825897">
    <property type="protein sequence ID" value="KAJ7383524.1"/>
    <property type="molecule type" value="Genomic_DNA"/>
</dbReference>
<dbReference type="InterPro" id="IPR029058">
    <property type="entry name" value="AB_hydrolase_fold"/>
</dbReference>
<evidence type="ECO:0000313" key="4">
    <source>
        <dbReference type="Proteomes" id="UP001163046"/>
    </source>
</evidence>
<comment type="caution">
    <text evidence="3">The sequence shown here is derived from an EMBL/GenBank/DDBJ whole genome shotgun (WGS) entry which is preliminary data.</text>
</comment>
<name>A0A9W9ZMA1_9CNID</name>
<evidence type="ECO:0000313" key="3">
    <source>
        <dbReference type="EMBL" id="KAJ7383524.1"/>
    </source>
</evidence>
<dbReference type="OrthoDB" id="6347013at2759"/>
<keyword evidence="1" id="KW-0812">Transmembrane</keyword>
<gene>
    <name evidence="3" type="ORF">OS493_027187</name>
</gene>
<dbReference type="Proteomes" id="UP001163046">
    <property type="component" value="Unassembled WGS sequence"/>
</dbReference>
<keyword evidence="1" id="KW-1133">Transmembrane helix</keyword>
<dbReference type="GO" id="GO:0006637">
    <property type="term" value="P:acyl-CoA metabolic process"/>
    <property type="evidence" value="ECO:0007669"/>
    <property type="project" value="TreeGrafter"/>
</dbReference>
<feature type="transmembrane region" description="Helical" evidence="1">
    <location>
        <begin position="20"/>
        <end position="39"/>
    </location>
</feature>
<accession>A0A9W9ZMA1</accession>
<feature type="domain" description="BAAT/Acyl-CoA thioester hydrolase C-terminal" evidence="2">
    <location>
        <begin position="38"/>
        <end position="229"/>
    </location>
</feature>
<dbReference type="GO" id="GO:0006631">
    <property type="term" value="P:fatty acid metabolic process"/>
    <property type="evidence" value="ECO:0007669"/>
    <property type="project" value="TreeGrafter"/>
</dbReference>
<protein>
    <recommendedName>
        <fullName evidence="2">BAAT/Acyl-CoA thioester hydrolase C-terminal domain-containing protein</fullName>
    </recommendedName>
</protein>
<dbReference type="InterPro" id="IPR014940">
    <property type="entry name" value="BAAT_C"/>
</dbReference>
<dbReference type="Pfam" id="PF08840">
    <property type="entry name" value="BAAT_C"/>
    <property type="match status" value="1"/>
</dbReference>
<dbReference type="GO" id="GO:0047617">
    <property type="term" value="F:fatty acyl-CoA hydrolase activity"/>
    <property type="evidence" value="ECO:0007669"/>
    <property type="project" value="TreeGrafter"/>
</dbReference>
<keyword evidence="4" id="KW-1185">Reference proteome</keyword>
<dbReference type="SUPFAM" id="SSF53474">
    <property type="entry name" value="alpha/beta-Hydrolases"/>
    <property type="match status" value="1"/>
</dbReference>
<dbReference type="Gene3D" id="3.40.50.1820">
    <property type="entry name" value="alpha/beta hydrolase"/>
    <property type="match status" value="1"/>
</dbReference>
<keyword evidence="1" id="KW-0472">Membrane</keyword>
<evidence type="ECO:0000259" key="2">
    <source>
        <dbReference type="Pfam" id="PF08840"/>
    </source>
</evidence>